<proteinExistence type="predicted"/>
<reference evidence="2 3" key="1">
    <citation type="journal article" date="2016" name="Genome Biol. Evol.">
        <title>Gene Family Evolution Reflects Adaptation to Soil Environmental Stressors in the Genome of the Collembolan Orchesella cincta.</title>
        <authorList>
            <person name="Faddeeva-Vakhrusheva A."/>
            <person name="Derks M.F."/>
            <person name="Anvar S.Y."/>
            <person name="Agamennone V."/>
            <person name="Suring W."/>
            <person name="Smit S."/>
            <person name="van Straalen N.M."/>
            <person name="Roelofs D."/>
        </authorList>
    </citation>
    <scope>NUCLEOTIDE SEQUENCE [LARGE SCALE GENOMIC DNA]</scope>
    <source>
        <tissue evidence="2">Mixed pool</tissue>
    </source>
</reference>
<comment type="caution">
    <text evidence="2">The sequence shown here is derived from an EMBL/GenBank/DDBJ whole genome shotgun (WGS) entry which is preliminary data.</text>
</comment>
<evidence type="ECO:0000313" key="3">
    <source>
        <dbReference type="Proteomes" id="UP000094527"/>
    </source>
</evidence>
<keyword evidence="1" id="KW-0732">Signal</keyword>
<evidence type="ECO:0000256" key="1">
    <source>
        <dbReference type="SAM" id="SignalP"/>
    </source>
</evidence>
<name>A0A1D2MI12_ORCCI</name>
<dbReference type="EMBL" id="LJIJ01001179">
    <property type="protein sequence ID" value="ODM92647.1"/>
    <property type="molecule type" value="Genomic_DNA"/>
</dbReference>
<feature type="chain" id="PRO_5008904058" evidence="1">
    <location>
        <begin position="22"/>
        <end position="96"/>
    </location>
</feature>
<evidence type="ECO:0000313" key="2">
    <source>
        <dbReference type="EMBL" id="ODM92647.1"/>
    </source>
</evidence>
<dbReference type="AlphaFoldDB" id="A0A1D2MI12"/>
<dbReference type="Proteomes" id="UP000094527">
    <property type="component" value="Unassembled WGS sequence"/>
</dbReference>
<keyword evidence="3" id="KW-1185">Reference proteome</keyword>
<sequence length="96" mass="10435">MAKYLPVLFFVLLVSPLGVQSWDFFGLFKKTEPTTTVSPPTTSSPALSQTAATTTEANGACWWTQCGTRCTATASVHDFNSLNCNPGQYKFRCCSV</sequence>
<protein>
    <submittedName>
        <fullName evidence="2">Uncharacterized protein</fullName>
    </submittedName>
</protein>
<accession>A0A1D2MI12</accession>
<organism evidence="2 3">
    <name type="scientific">Orchesella cincta</name>
    <name type="common">Springtail</name>
    <name type="synonym">Podura cincta</name>
    <dbReference type="NCBI Taxonomy" id="48709"/>
    <lineage>
        <taxon>Eukaryota</taxon>
        <taxon>Metazoa</taxon>
        <taxon>Ecdysozoa</taxon>
        <taxon>Arthropoda</taxon>
        <taxon>Hexapoda</taxon>
        <taxon>Collembola</taxon>
        <taxon>Entomobryomorpha</taxon>
        <taxon>Entomobryoidea</taxon>
        <taxon>Orchesellidae</taxon>
        <taxon>Orchesellinae</taxon>
        <taxon>Orchesella</taxon>
    </lineage>
</organism>
<feature type="signal peptide" evidence="1">
    <location>
        <begin position="1"/>
        <end position="21"/>
    </location>
</feature>
<gene>
    <name evidence="2" type="ORF">Ocin01_14032</name>
</gene>